<dbReference type="SUPFAM" id="SSF51182">
    <property type="entry name" value="RmlC-like cupins"/>
    <property type="match status" value="1"/>
</dbReference>
<feature type="chain" id="PRO_5015581019" evidence="1">
    <location>
        <begin position="19"/>
        <end position="161"/>
    </location>
</feature>
<gene>
    <name evidence="2" type="ORF">C8J24_2835</name>
</gene>
<sequence length="161" mass="16276">MRLLLALATLAVATVAPAQEAARDFAAATDIPRAVAALEATMKPGQGFAMQTLVSGGGSVVALEYWKAEGRPAVHPDDNEYATVVAGSGTLLSGGRLVDPHVVNPGLTDGARIEGGTTRALRPGDVLLIPAGVPHGFGVGADGLVLLGTKITPRRPAAPAR</sequence>
<evidence type="ECO:0000313" key="2">
    <source>
        <dbReference type="EMBL" id="PTM44628.1"/>
    </source>
</evidence>
<dbReference type="RefSeq" id="WP_107933311.1">
    <property type="nucleotide sequence ID" value="NZ_PZZN01000003.1"/>
</dbReference>
<dbReference type="InterPro" id="IPR014710">
    <property type="entry name" value="RmlC-like_jellyroll"/>
</dbReference>
<name>A0A2T4YMK3_9SPHN</name>
<evidence type="ECO:0000313" key="3">
    <source>
        <dbReference type="Proteomes" id="UP000240996"/>
    </source>
</evidence>
<dbReference type="EMBL" id="PZZN01000003">
    <property type="protein sequence ID" value="PTM44628.1"/>
    <property type="molecule type" value="Genomic_DNA"/>
</dbReference>
<comment type="caution">
    <text evidence="2">The sequence shown here is derived from an EMBL/GenBank/DDBJ whole genome shotgun (WGS) entry which is preliminary data.</text>
</comment>
<keyword evidence="3" id="KW-1185">Reference proteome</keyword>
<evidence type="ECO:0000256" key="1">
    <source>
        <dbReference type="SAM" id="SignalP"/>
    </source>
</evidence>
<reference evidence="2 3" key="1">
    <citation type="submission" date="2018-04" db="EMBL/GenBank/DDBJ databases">
        <title>Genomic Encyclopedia of Type Strains, Phase III (KMG-III): the genomes of soil and plant-associated and newly described type strains.</title>
        <authorList>
            <person name="Whitman W."/>
        </authorList>
    </citation>
    <scope>NUCLEOTIDE SEQUENCE [LARGE SCALE GENOMIC DNA]</scope>
    <source>
        <strain evidence="2 3">NW12</strain>
    </source>
</reference>
<dbReference type="InterPro" id="IPR011051">
    <property type="entry name" value="RmlC_Cupin_sf"/>
</dbReference>
<accession>A0A2T4YMK3</accession>
<dbReference type="Gene3D" id="2.60.120.10">
    <property type="entry name" value="Jelly Rolls"/>
    <property type="match status" value="1"/>
</dbReference>
<protein>
    <submittedName>
        <fullName evidence="2">Uncharacterized protein</fullName>
    </submittedName>
</protein>
<proteinExistence type="predicted"/>
<dbReference type="Proteomes" id="UP000240996">
    <property type="component" value="Unassembled WGS sequence"/>
</dbReference>
<organism evidence="2 3">
    <name type="scientific">Sphingomonas aerolata</name>
    <dbReference type="NCBI Taxonomy" id="185951"/>
    <lineage>
        <taxon>Bacteria</taxon>
        <taxon>Pseudomonadati</taxon>
        <taxon>Pseudomonadota</taxon>
        <taxon>Alphaproteobacteria</taxon>
        <taxon>Sphingomonadales</taxon>
        <taxon>Sphingomonadaceae</taxon>
        <taxon>Sphingomonas</taxon>
    </lineage>
</organism>
<dbReference type="AlphaFoldDB" id="A0A2T4YMK3"/>
<keyword evidence="1" id="KW-0732">Signal</keyword>
<feature type="signal peptide" evidence="1">
    <location>
        <begin position="1"/>
        <end position="18"/>
    </location>
</feature>